<feature type="transmembrane region" description="Helical" evidence="8">
    <location>
        <begin position="6"/>
        <end position="24"/>
    </location>
</feature>
<keyword evidence="4 8" id="KW-0812">Transmembrane</keyword>
<dbReference type="CDD" id="cd11480">
    <property type="entry name" value="SLC5sbd_u4"/>
    <property type="match status" value="1"/>
</dbReference>
<feature type="transmembrane region" description="Helical" evidence="8">
    <location>
        <begin position="376"/>
        <end position="401"/>
    </location>
</feature>
<dbReference type="PROSITE" id="PS50283">
    <property type="entry name" value="NA_SOLUT_SYMP_3"/>
    <property type="match status" value="1"/>
</dbReference>
<evidence type="ECO:0000256" key="3">
    <source>
        <dbReference type="ARBA" id="ARBA00022448"/>
    </source>
</evidence>
<dbReference type="PANTHER" id="PTHR48086">
    <property type="entry name" value="SODIUM/PROLINE SYMPORTER-RELATED"/>
    <property type="match status" value="1"/>
</dbReference>
<reference evidence="9 10" key="1">
    <citation type="submission" date="2019-03" db="EMBL/GenBank/DDBJ databases">
        <title>Three New Species of Nocardioides, Nocardioides euryhalodurans sp. nov., Nocardioides seonyuensis sp. nov. and Nocardioides eburneoflavus sp. nov., Iolated from Soil.</title>
        <authorList>
            <person name="Roh S.G."/>
            <person name="Lee C."/>
            <person name="Kim M.-K."/>
            <person name="Kim S.B."/>
        </authorList>
    </citation>
    <scope>NUCLEOTIDE SEQUENCE [LARGE SCALE GENOMIC DNA]</scope>
    <source>
        <strain evidence="9 10">MMS17-SY117</strain>
    </source>
</reference>
<dbReference type="RefSeq" id="WP_135077225.1">
    <property type="nucleotide sequence ID" value="NZ_CP038267.1"/>
</dbReference>
<evidence type="ECO:0000313" key="10">
    <source>
        <dbReference type="Proteomes" id="UP000294894"/>
    </source>
</evidence>
<feature type="transmembrane region" description="Helical" evidence="8">
    <location>
        <begin position="277"/>
        <end position="297"/>
    </location>
</feature>
<feature type="transmembrane region" description="Helical" evidence="8">
    <location>
        <begin position="422"/>
        <end position="441"/>
    </location>
</feature>
<feature type="transmembrane region" description="Helical" evidence="8">
    <location>
        <begin position="478"/>
        <end position="497"/>
    </location>
</feature>
<keyword evidence="5 8" id="KW-1133">Transmembrane helix</keyword>
<feature type="transmembrane region" description="Helical" evidence="8">
    <location>
        <begin position="148"/>
        <end position="169"/>
    </location>
</feature>
<dbReference type="EMBL" id="CP038267">
    <property type="protein sequence ID" value="QBR92623.1"/>
    <property type="molecule type" value="Genomic_DNA"/>
</dbReference>
<dbReference type="KEGG" id="noy:EXE57_10305"/>
<dbReference type="PANTHER" id="PTHR48086:SF5">
    <property type="entry name" value="NA(+):SOLUTE SYMPORTER (SSF FAMILY)"/>
    <property type="match status" value="1"/>
</dbReference>
<keyword evidence="10" id="KW-1185">Reference proteome</keyword>
<dbReference type="Gene3D" id="1.20.1730.10">
    <property type="entry name" value="Sodium/glucose cotransporter"/>
    <property type="match status" value="1"/>
</dbReference>
<feature type="transmembrane region" description="Helical" evidence="8">
    <location>
        <begin position="509"/>
        <end position="532"/>
    </location>
</feature>
<dbReference type="Pfam" id="PF00474">
    <property type="entry name" value="SSF"/>
    <property type="match status" value="2"/>
</dbReference>
<evidence type="ECO:0000256" key="6">
    <source>
        <dbReference type="ARBA" id="ARBA00023136"/>
    </source>
</evidence>
<evidence type="ECO:0000256" key="5">
    <source>
        <dbReference type="ARBA" id="ARBA00022989"/>
    </source>
</evidence>
<comment type="similarity">
    <text evidence="2 7">Belongs to the sodium:solute symporter (SSF) (TC 2.A.21) family.</text>
</comment>
<keyword evidence="6 8" id="KW-0472">Membrane</keyword>
<dbReference type="NCBIfam" id="TIGR03648">
    <property type="entry name" value="Na_symport_lg"/>
    <property type="match status" value="1"/>
</dbReference>
<sequence length="566" mass="59119">MTDIQTWTLVFTALSFGVYIYIAYASRVNSTSGFYVAGGGIPAPANGAAIAADWMSAASFISMAGIIGLAGNGYGGSVYLMGWTGGYVLLALLLAPYLRKFGKYTIPDFVGDRYSESARLIAVLCAVVVSFVYVAGQMAGVGLVFTRFLGVDTTVGVVIGMAIVFFYAVLGGMKGITWTQVAQYTVLIIAYLIPAFAVSAKVTGVAVPQIGFGTILDELNGLQADLGLGEYTAAFGSTNMLNMLLITAALMFGTAGLPHVIVRFYTAKSVRAARFSALWALFFISLLYTTAPSVAAFSKLQIINDVEGTAVSDVPSWFTTWAEVGLITQAPSEPGAVGAPISELAPDTVLRYTDIFVNNDIIVLASPEIGGLPAPIVGLVAAGGLAAALSTASGLLLVISSSVANDVYYKRINPQATEARQLMVGRIAMGGAIVVAGYLGINPPGFVAQVVALAFGLAAASFFPILVLGIFWKNCTAAGATAGMSAGLITTMAYMLWTIDIYGNSDGIFGIAETGFGTVGMIINFIVTITVSKFTTKPSPVMQELVEEIRFPGRTELVAKHAEGQV</sequence>
<feature type="transmembrane region" description="Helical" evidence="8">
    <location>
        <begin position="243"/>
        <end position="265"/>
    </location>
</feature>
<evidence type="ECO:0000313" key="9">
    <source>
        <dbReference type="EMBL" id="QBR92623.1"/>
    </source>
</evidence>
<dbReference type="InterPro" id="IPR038377">
    <property type="entry name" value="Na/Glc_symporter_sf"/>
</dbReference>
<evidence type="ECO:0000256" key="1">
    <source>
        <dbReference type="ARBA" id="ARBA00004141"/>
    </source>
</evidence>
<dbReference type="InterPro" id="IPR019899">
    <property type="entry name" value="Na/solute_symporter_VC_2705"/>
</dbReference>
<evidence type="ECO:0000256" key="8">
    <source>
        <dbReference type="SAM" id="Phobius"/>
    </source>
</evidence>
<gene>
    <name evidence="9" type="ORF">EXE57_10305</name>
</gene>
<dbReference type="Proteomes" id="UP000294894">
    <property type="component" value="Chromosome"/>
</dbReference>
<dbReference type="NCBIfam" id="TIGR00813">
    <property type="entry name" value="sss"/>
    <property type="match status" value="1"/>
</dbReference>
<organism evidence="9 10">
    <name type="scientific">Nocardioides euryhalodurans</name>
    <dbReference type="NCBI Taxonomy" id="2518370"/>
    <lineage>
        <taxon>Bacteria</taxon>
        <taxon>Bacillati</taxon>
        <taxon>Actinomycetota</taxon>
        <taxon>Actinomycetes</taxon>
        <taxon>Propionibacteriales</taxon>
        <taxon>Nocardioidaceae</taxon>
        <taxon>Nocardioides</taxon>
    </lineage>
</organism>
<evidence type="ECO:0000256" key="4">
    <source>
        <dbReference type="ARBA" id="ARBA00022692"/>
    </source>
</evidence>
<feature type="transmembrane region" description="Helical" evidence="8">
    <location>
        <begin position="181"/>
        <end position="200"/>
    </location>
</feature>
<feature type="transmembrane region" description="Helical" evidence="8">
    <location>
        <begin position="118"/>
        <end position="136"/>
    </location>
</feature>
<dbReference type="GO" id="GO:0022857">
    <property type="term" value="F:transmembrane transporter activity"/>
    <property type="evidence" value="ECO:0007669"/>
    <property type="project" value="InterPro"/>
</dbReference>
<name>A0A4P7GL33_9ACTN</name>
<protein>
    <submittedName>
        <fullName evidence="9">Cation acetate symporter</fullName>
    </submittedName>
</protein>
<comment type="subcellular location">
    <subcellularLocation>
        <location evidence="1">Membrane</location>
        <topology evidence="1">Multi-pass membrane protein</topology>
    </subcellularLocation>
</comment>
<evidence type="ECO:0000256" key="7">
    <source>
        <dbReference type="RuleBase" id="RU362091"/>
    </source>
</evidence>
<keyword evidence="3" id="KW-0813">Transport</keyword>
<feature type="transmembrane region" description="Helical" evidence="8">
    <location>
        <begin position="76"/>
        <end position="98"/>
    </location>
</feature>
<dbReference type="GO" id="GO:0005886">
    <property type="term" value="C:plasma membrane"/>
    <property type="evidence" value="ECO:0007669"/>
    <property type="project" value="TreeGrafter"/>
</dbReference>
<dbReference type="InterPro" id="IPR050277">
    <property type="entry name" value="Sodium:Solute_Symporter"/>
</dbReference>
<evidence type="ECO:0000256" key="2">
    <source>
        <dbReference type="ARBA" id="ARBA00006434"/>
    </source>
</evidence>
<accession>A0A4P7GL33</accession>
<dbReference type="AlphaFoldDB" id="A0A4P7GL33"/>
<dbReference type="InterPro" id="IPR001734">
    <property type="entry name" value="Na/solute_symporter"/>
</dbReference>
<feature type="transmembrane region" description="Helical" evidence="8">
    <location>
        <begin position="447"/>
        <end position="471"/>
    </location>
</feature>
<proteinExistence type="inferred from homology"/>
<dbReference type="OrthoDB" id="9764416at2"/>